<organism evidence="1 2">
    <name type="scientific">Aspergillus novoparasiticus</name>
    <dbReference type="NCBI Taxonomy" id="986946"/>
    <lineage>
        <taxon>Eukaryota</taxon>
        <taxon>Fungi</taxon>
        <taxon>Dikarya</taxon>
        <taxon>Ascomycota</taxon>
        <taxon>Pezizomycotina</taxon>
        <taxon>Eurotiomycetes</taxon>
        <taxon>Eurotiomycetidae</taxon>
        <taxon>Eurotiales</taxon>
        <taxon>Aspergillaceae</taxon>
        <taxon>Aspergillus</taxon>
        <taxon>Aspergillus subgen. Circumdati</taxon>
    </lineage>
</organism>
<keyword evidence="2" id="KW-1185">Reference proteome</keyword>
<proteinExistence type="predicted"/>
<evidence type="ECO:0000313" key="2">
    <source>
        <dbReference type="Proteomes" id="UP000326799"/>
    </source>
</evidence>
<sequence>MLFMSSVRVMDIAFLLNYNEGNHLPTSHQPQFGASTGALEQCYLSGYLFHRLSPAIRPVATRAVHTLGISHITVVRDSLCRIHSRSGN</sequence>
<reference evidence="1 2" key="1">
    <citation type="submission" date="2019-04" db="EMBL/GenBank/DDBJ databases">
        <title>Fungal friends and foes A comparative genomics study of 23 Aspergillus species from section Flavi.</title>
        <authorList>
            <consortium name="DOE Joint Genome Institute"/>
            <person name="Kjaerbolling I."/>
            <person name="Vesth T.C."/>
            <person name="Frisvad J.C."/>
            <person name="Nybo J.L."/>
            <person name="Theobald S."/>
            <person name="Kildgaard S."/>
            <person name="Petersen T.I."/>
            <person name="Kuo A."/>
            <person name="Sato A."/>
            <person name="Lyhne E.K."/>
            <person name="Kogle M.E."/>
            <person name="Wiebenga A."/>
            <person name="Kun R.S."/>
            <person name="Lubbers R.J."/>
            <person name="Makela M.R."/>
            <person name="Barry K."/>
            <person name="Chovatia M."/>
            <person name="Clum A."/>
            <person name="Daum C."/>
            <person name="Haridas S."/>
            <person name="He G."/>
            <person name="LaButti K."/>
            <person name="Lipzen A."/>
            <person name="Mondo S."/>
            <person name="Pangilinan J."/>
            <person name="Riley R."/>
            <person name="Salamov A."/>
            <person name="Simmons B.A."/>
            <person name="Magnuson J.K."/>
            <person name="Henrissat B."/>
            <person name="Mortensen U.H."/>
            <person name="Larsen T.O."/>
            <person name="De vries R.P."/>
            <person name="Grigoriev I.V."/>
            <person name="Machida M."/>
            <person name="Baker S.E."/>
            <person name="Andersen M.R."/>
        </authorList>
    </citation>
    <scope>NUCLEOTIDE SEQUENCE [LARGE SCALE GENOMIC DNA]</scope>
    <source>
        <strain evidence="1 2">CBS 126849</strain>
    </source>
</reference>
<protein>
    <submittedName>
        <fullName evidence="1">Uncharacterized protein</fullName>
    </submittedName>
</protein>
<dbReference type="Proteomes" id="UP000326799">
    <property type="component" value="Unassembled WGS sequence"/>
</dbReference>
<dbReference type="EMBL" id="ML733895">
    <property type="protein sequence ID" value="KAB8212774.1"/>
    <property type="molecule type" value="Genomic_DNA"/>
</dbReference>
<evidence type="ECO:0000313" key="1">
    <source>
        <dbReference type="EMBL" id="KAB8212774.1"/>
    </source>
</evidence>
<name>A0A5N6E7F1_9EURO</name>
<dbReference type="AlphaFoldDB" id="A0A5N6E7F1"/>
<gene>
    <name evidence="1" type="ORF">BDV33DRAFT_186183</name>
</gene>
<accession>A0A5N6E7F1</accession>